<dbReference type="PANTHER" id="PTHR11958">
    <property type="entry name" value="SODIUM/DICARBOXYLATE SYMPORTER-RELATED"/>
    <property type="match status" value="1"/>
</dbReference>
<dbReference type="SUPFAM" id="SSF118215">
    <property type="entry name" value="Proton glutamate symport protein"/>
    <property type="match status" value="1"/>
</dbReference>
<evidence type="ECO:0000256" key="2">
    <source>
        <dbReference type="ARBA" id="ARBA00022448"/>
    </source>
</evidence>
<comment type="subcellular location">
    <subcellularLocation>
        <location evidence="1">Membrane</location>
        <topology evidence="1">Multi-pass membrane protein</topology>
    </subcellularLocation>
</comment>
<dbReference type="InterPro" id="IPR036458">
    <property type="entry name" value="Na:dicarbo_symporter_sf"/>
</dbReference>
<evidence type="ECO:0000313" key="8">
    <source>
        <dbReference type="Proteomes" id="UP000315995"/>
    </source>
</evidence>
<dbReference type="Gene3D" id="1.10.3860.10">
    <property type="entry name" value="Sodium:dicarboxylate symporter"/>
    <property type="match status" value="1"/>
</dbReference>
<dbReference type="GO" id="GO:0015293">
    <property type="term" value="F:symporter activity"/>
    <property type="evidence" value="ECO:0007669"/>
    <property type="project" value="InterPro"/>
</dbReference>
<dbReference type="PANTHER" id="PTHR11958:SF63">
    <property type="entry name" value="AMINO ACID TRANSPORTER"/>
    <property type="match status" value="1"/>
</dbReference>
<dbReference type="InterPro" id="IPR001991">
    <property type="entry name" value="Na-dicarboxylate_symporter"/>
</dbReference>
<feature type="transmembrane region" description="Helical" evidence="6">
    <location>
        <begin position="86"/>
        <end position="112"/>
    </location>
</feature>
<organism evidence="7 8">
    <name type="scientific">Persicimonas caeni</name>
    <dbReference type="NCBI Taxonomy" id="2292766"/>
    <lineage>
        <taxon>Bacteria</taxon>
        <taxon>Deltaproteobacteria</taxon>
        <taxon>Bradymonadales</taxon>
        <taxon>Bradymonadaceae</taxon>
        <taxon>Persicimonas</taxon>
    </lineage>
</organism>
<feature type="transmembrane region" description="Helical" evidence="6">
    <location>
        <begin position="12"/>
        <end position="33"/>
    </location>
</feature>
<dbReference type="EMBL" id="CP041186">
    <property type="protein sequence ID" value="QDG50749.1"/>
    <property type="molecule type" value="Genomic_DNA"/>
</dbReference>
<dbReference type="OrthoDB" id="9766690at2"/>
<evidence type="ECO:0000313" key="7">
    <source>
        <dbReference type="EMBL" id="QDG50749.1"/>
    </source>
</evidence>
<dbReference type="InterPro" id="IPR050746">
    <property type="entry name" value="DAACS"/>
</dbReference>
<dbReference type="Pfam" id="PF00375">
    <property type="entry name" value="SDF"/>
    <property type="match status" value="1"/>
</dbReference>
<dbReference type="RefSeq" id="WP_141197241.1">
    <property type="nucleotide sequence ID" value="NZ_CP041186.1"/>
</dbReference>
<sequence length="421" mass="44344">MTTSPDSAWYKQLHWQIFIGLLVALVYGLVVRGAVDPSQFESYRAPFSFVGELFIRLLKLIIIPLILTSVVTGIQSLKEPSELGRLGVFTVGYYLMTTLLAVTVGIGVVNVLQPGKGLNLSAPEDGGLEPTPLSEVFLNIVPENLFGAFAAGDMLPTIFVAILTGLAILAAGERASLIRKFFTQANDLVLMVTDWIMATAPVGVAALFVSTLLDPKLGDLATFFGDMGIYMVSVVGGLAIHAFVILPLILLLIARIQPFFYLSALAPALLTAFSTASSSATYPVTHECVTERAKVDRKAADFVLPLGATINMDGTALYEAVAAVFIANALGFDLTFAQQLIIVLTATLAAIGAAGVPSAGLVTMIIVLESVGLPGTGYALVVAVDRILDMCRTSVNVWGDSVGAAVVGRFMSPNRADVASG</sequence>
<keyword evidence="8" id="KW-1185">Reference proteome</keyword>
<evidence type="ECO:0000256" key="3">
    <source>
        <dbReference type="ARBA" id="ARBA00022692"/>
    </source>
</evidence>
<feature type="transmembrane region" description="Helical" evidence="6">
    <location>
        <begin position="259"/>
        <end position="276"/>
    </location>
</feature>
<evidence type="ECO:0000256" key="5">
    <source>
        <dbReference type="ARBA" id="ARBA00023136"/>
    </source>
</evidence>
<feature type="transmembrane region" description="Helical" evidence="6">
    <location>
        <begin position="188"/>
        <end position="209"/>
    </location>
</feature>
<dbReference type="GO" id="GO:0016020">
    <property type="term" value="C:membrane"/>
    <property type="evidence" value="ECO:0007669"/>
    <property type="project" value="UniProtKB-SubCell"/>
</dbReference>
<keyword evidence="4 6" id="KW-1133">Transmembrane helix</keyword>
<dbReference type="Proteomes" id="UP000315995">
    <property type="component" value="Chromosome"/>
</dbReference>
<accession>A0A4Y6PRL3</accession>
<proteinExistence type="predicted"/>
<gene>
    <name evidence="7" type="ORF">FIV42_08400</name>
</gene>
<evidence type="ECO:0000256" key="1">
    <source>
        <dbReference type="ARBA" id="ARBA00004141"/>
    </source>
</evidence>
<evidence type="ECO:0000256" key="4">
    <source>
        <dbReference type="ARBA" id="ARBA00022989"/>
    </source>
</evidence>
<name>A0A4Y6PRL3_PERCE</name>
<feature type="transmembrane region" description="Helical" evidence="6">
    <location>
        <begin position="341"/>
        <end position="368"/>
    </location>
</feature>
<feature type="transmembrane region" description="Helical" evidence="6">
    <location>
        <begin position="316"/>
        <end position="334"/>
    </location>
</feature>
<keyword evidence="5 6" id="KW-0472">Membrane</keyword>
<protein>
    <submittedName>
        <fullName evidence="7">Dicarboxylate/amino acid:cation symporter</fullName>
    </submittedName>
</protein>
<feature type="transmembrane region" description="Helical" evidence="6">
    <location>
        <begin position="53"/>
        <end position="74"/>
    </location>
</feature>
<accession>A0A5B8Y247</accession>
<feature type="transmembrane region" description="Helical" evidence="6">
    <location>
        <begin position="145"/>
        <end position="168"/>
    </location>
</feature>
<evidence type="ECO:0000256" key="6">
    <source>
        <dbReference type="SAM" id="Phobius"/>
    </source>
</evidence>
<feature type="transmembrane region" description="Helical" evidence="6">
    <location>
        <begin position="229"/>
        <end position="252"/>
    </location>
</feature>
<keyword evidence="2" id="KW-0813">Transport</keyword>
<dbReference type="PRINTS" id="PR00173">
    <property type="entry name" value="EDTRNSPORT"/>
</dbReference>
<dbReference type="AlphaFoldDB" id="A0A4Y6PRL3"/>
<keyword evidence="3 6" id="KW-0812">Transmembrane</keyword>
<reference evidence="7 8" key="1">
    <citation type="submission" date="2019-06" db="EMBL/GenBank/DDBJ databases">
        <title>Persicimonas caeni gen. nov., sp. nov., a predatory bacterium isolated from solar saltern.</title>
        <authorList>
            <person name="Wang S."/>
        </authorList>
    </citation>
    <scope>NUCLEOTIDE SEQUENCE [LARGE SCALE GENOMIC DNA]</scope>
    <source>
        <strain evidence="7 8">YN101</strain>
    </source>
</reference>